<keyword evidence="1" id="KW-0812">Transmembrane</keyword>
<keyword evidence="3" id="KW-1185">Reference proteome</keyword>
<gene>
    <name evidence="2" type="ORF">EDM52_16610</name>
</gene>
<dbReference type="RefSeq" id="WP_122910085.1">
    <property type="nucleotide sequence ID" value="NZ_CBCSBE010000041.1"/>
</dbReference>
<evidence type="ECO:0000256" key="1">
    <source>
        <dbReference type="SAM" id="Phobius"/>
    </source>
</evidence>
<protein>
    <submittedName>
        <fullName evidence="2">Uncharacterized protein</fullName>
    </submittedName>
</protein>
<keyword evidence="1" id="KW-1133">Transmembrane helix</keyword>
<dbReference type="Proteomes" id="UP000282028">
    <property type="component" value="Unassembled WGS sequence"/>
</dbReference>
<feature type="transmembrane region" description="Helical" evidence="1">
    <location>
        <begin position="106"/>
        <end position="130"/>
    </location>
</feature>
<evidence type="ECO:0000313" key="3">
    <source>
        <dbReference type="Proteomes" id="UP000282028"/>
    </source>
</evidence>
<accession>A0A3M8C558</accession>
<reference evidence="2 3" key="1">
    <citation type="submission" date="2018-10" db="EMBL/GenBank/DDBJ databases">
        <title>Phylogenomics of Brevibacillus.</title>
        <authorList>
            <person name="Dunlap C."/>
        </authorList>
    </citation>
    <scope>NUCLEOTIDE SEQUENCE [LARGE SCALE GENOMIC DNA]</scope>
    <source>
        <strain evidence="2 3">JCM 12215</strain>
    </source>
</reference>
<proteinExistence type="predicted"/>
<feature type="transmembrane region" description="Helical" evidence="1">
    <location>
        <begin position="78"/>
        <end position="100"/>
    </location>
</feature>
<comment type="caution">
    <text evidence="2">The sequence shown here is derived from an EMBL/GenBank/DDBJ whole genome shotgun (WGS) entry which is preliminary data.</text>
</comment>
<organism evidence="2 3">
    <name type="scientific">Brevibacillus invocatus</name>
    <dbReference type="NCBI Taxonomy" id="173959"/>
    <lineage>
        <taxon>Bacteria</taxon>
        <taxon>Bacillati</taxon>
        <taxon>Bacillota</taxon>
        <taxon>Bacilli</taxon>
        <taxon>Bacillales</taxon>
        <taxon>Paenibacillaceae</taxon>
        <taxon>Brevibacillus</taxon>
    </lineage>
</organism>
<dbReference type="AlphaFoldDB" id="A0A3M8C558"/>
<feature type="transmembrane region" description="Helical" evidence="1">
    <location>
        <begin position="36"/>
        <end position="57"/>
    </location>
</feature>
<evidence type="ECO:0000313" key="2">
    <source>
        <dbReference type="EMBL" id="RNB70842.1"/>
    </source>
</evidence>
<sequence length="136" mass="15638">MLVKFISALISSLLCCAILAMMQYTPVSERQSDTYYFSFSSLLFIYLIYATPVYVLGGIPFSILIERITGKLLHYSRILPFLINLILYASSGMFLMWLMFQEQKSLFLFGAGAASALLYYFVLLLFRYLLRSWSSP</sequence>
<keyword evidence="1" id="KW-0472">Membrane</keyword>
<dbReference type="EMBL" id="RHHR01000032">
    <property type="protein sequence ID" value="RNB70842.1"/>
    <property type="molecule type" value="Genomic_DNA"/>
</dbReference>
<name>A0A3M8C558_9BACL</name>